<keyword evidence="2" id="KW-1185">Reference proteome</keyword>
<gene>
    <name evidence="1" type="ORF">DCAF_LOCUS14586</name>
</gene>
<accession>A0AAV1RV72</accession>
<dbReference type="AlphaFoldDB" id="A0AAV1RV72"/>
<evidence type="ECO:0000313" key="1">
    <source>
        <dbReference type="EMBL" id="CAK7339533.1"/>
    </source>
</evidence>
<name>A0AAV1RV72_9ROSI</name>
<protein>
    <recommendedName>
        <fullName evidence="3">G domain-containing protein</fullName>
    </recommendedName>
</protein>
<reference evidence="1 2" key="1">
    <citation type="submission" date="2024-01" db="EMBL/GenBank/DDBJ databases">
        <authorList>
            <person name="Waweru B."/>
        </authorList>
    </citation>
    <scope>NUCLEOTIDE SEQUENCE [LARGE SCALE GENOMIC DNA]</scope>
</reference>
<proteinExistence type="predicted"/>
<evidence type="ECO:0008006" key="3">
    <source>
        <dbReference type="Google" id="ProtNLM"/>
    </source>
</evidence>
<comment type="caution">
    <text evidence="1">The sequence shown here is derived from an EMBL/GenBank/DDBJ whole genome shotgun (WGS) entry which is preliminary data.</text>
</comment>
<evidence type="ECO:0000313" key="2">
    <source>
        <dbReference type="Proteomes" id="UP001314170"/>
    </source>
</evidence>
<dbReference type="EMBL" id="CAWUPB010001158">
    <property type="protein sequence ID" value="CAK7339533.1"/>
    <property type="molecule type" value="Genomic_DNA"/>
</dbReference>
<dbReference type="Proteomes" id="UP001314170">
    <property type="component" value="Unassembled WGS sequence"/>
</dbReference>
<sequence>MAKQLKVVEREPFDFSCTIMALEKLGVGKSTTINSMFDEVKIGIDAIQLDPSLVKRFIKKTPPHIVLYLDKLDIRSKDFGDMPLLHTIANIFCPSIRFNAIVIPTLRKHRLHSTVQMVLLQAMICLSFGVHMLSNKQFVELLEICDS</sequence>
<organism evidence="1 2">
    <name type="scientific">Dovyalis caffra</name>
    <dbReference type="NCBI Taxonomy" id="77055"/>
    <lineage>
        <taxon>Eukaryota</taxon>
        <taxon>Viridiplantae</taxon>
        <taxon>Streptophyta</taxon>
        <taxon>Embryophyta</taxon>
        <taxon>Tracheophyta</taxon>
        <taxon>Spermatophyta</taxon>
        <taxon>Magnoliopsida</taxon>
        <taxon>eudicotyledons</taxon>
        <taxon>Gunneridae</taxon>
        <taxon>Pentapetalae</taxon>
        <taxon>rosids</taxon>
        <taxon>fabids</taxon>
        <taxon>Malpighiales</taxon>
        <taxon>Salicaceae</taxon>
        <taxon>Flacourtieae</taxon>
        <taxon>Dovyalis</taxon>
    </lineage>
</organism>